<keyword evidence="3" id="KW-1185">Reference proteome</keyword>
<dbReference type="CDD" id="cd08490">
    <property type="entry name" value="PBP2_NikA_DppA_OppA_like_3"/>
    <property type="match status" value="1"/>
</dbReference>
<evidence type="ECO:0000313" key="2">
    <source>
        <dbReference type="EMBL" id="PZA18628.1"/>
    </source>
</evidence>
<accession>A0A323VE74</accession>
<protein>
    <submittedName>
        <fullName evidence="2">ABC transporter substrate-binding protein</fullName>
    </submittedName>
</protein>
<evidence type="ECO:0000259" key="1">
    <source>
        <dbReference type="Pfam" id="PF00496"/>
    </source>
</evidence>
<dbReference type="PANTHER" id="PTHR30290">
    <property type="entry name" value="PERIPLASMIC BINDING COMPONENT OF ABC TRANSPORTER"/>
    <property type="match status" value="1"/>
</dbReference>
<dbReference type="InterPro" id="IPR000914">
    <property type="entry name" value="SBP_5_dom"/>
</dbReference>
<dbReference type="InterPro" id="IPR030678">
    <property type="entry name" value="Peptide/Ni-bd"/>
</dbReference>
<dbReference type="GO" id="GO:0015833">
    <property type="term" value="P:peptide transport"/>
    <property type="evidence" value="ECO:0007669"/>
    <property type="project" value="TreeGrafter"/>
</dbReference>
<dbReference type="Proteomes" id="UP000248259">
    <property type="component" value="Unassembled WGS sequence"/>
</dbReference>
<proteinExistence type="predicted"/>
<dbReference type="Pfam" id="PF00496">
    <property type="entry name" value="SBP_bac_5"/>
    <property type="match status" value="1"/>
</dbReference>
<dbReference type="GO" id="GO:0030288">
    <property type="term" value="C:outer membrane-bounded periplasmic space"/>
    <property type="evidence" value="ECO:0007669"/>
    <property type="project" value="UniProtKB-ARBA"/>
</dbReference>
<dbReference type="RefSeq" id="WP_110522921.1">
    <property type="nucleotide sequence ID" value="NZ_QKOE01000001.1"/>
</dbReference>
<gene>
    <name evidence="2" type="ORF">DNK49_03640</name>
</gene>
<dbReference type="SUPFAM" id="SSF53850">
    <property type="entry name" value="Periplasmic binding protein-like II"/>
    <property type="match status" value="1"/>
</dbReference>
<dbReference type="PROSITE" id="PS51318">
    <property type="entry name" value="TAT"/>
    <property type="match status" value="1"/>
</dbReference>
<name>A0A323VE74_9RHOO</name>
<dbReference type="Gene3D" id="3.10.105.10">
    <property type="entry name" value="Dipeptide-binding Protein, Domain 3"/>
    <property type="match status" value="1"/>
</dbReference>
<dbReference type="PIRSF" id="PIRSF002741">
    <property type="entry name" value="MppA"/>
    <property type="match status" value="1"/>
</dbReference>
<dbReference type="PANTHER" id="PTHR30290:SF83">
    <property type="entry name" value="ABC TRANSPORTER SUBSTRATE-BINDING PROTEIN"/>
    <property type="match status" value="1"/>
</dbReference>
<dbReference type="OrthoDB" id="9801799at2"/>
<sequence>MRGRHNPSRRRFTTQLALGGLAAGLGLPRPVIAHPNGDHAHDPLPATNQIPGVLSIVGPWELTGLDPSRAGFMFSRMEIAETLFDAADDGSPLPGLAARWTQSADGREWLLQLRPQARFHDGSPVSAADVVHALNLARTKPGILGLVPIERIDAHQDQVRIRLKHAFTALPAALAHSSTQILAPASYDPDGVVRGVIGSGPFRLTHLQPPQRFEVERFAGWDGPPPAIERATYLAVGRGETRALMAESGQADLVFGLDPASLQRLQGHPTLQVESVVIPRTIYLKLNAGHRWLTDPRARQAISLALQRSGIAHAVLRERSLAASQLFPPTLDDWHVPALPPLHHDLAQARQLLRELGWHTDAQGMLFRSDGAQTEVFSLNLRTFPDRPELPIVATAVQEQLRQLGIRVTVSLGNSSDIPAGHRDGSLELALGARNFAVAPDPLLTLMQDFGPSGGDWGAMGWHDPALDATLDALQRTRDASARQHLRTQAAQILHQALPVIPVAWYRHSAALHPRVNSAGLDPLERSYRLSRMQWSR</sequence>
<dbReference type="EMBL" id="QKOE01000001">
    <property type="protein sequence ID" value="PZA18628.1"/>
    <property type="molecule type" value="Genomic_DNA"/>
</dbReference>
<evidence type="ECO:0000313" key="3">
    <source>
        <dbReference type="Proteomes" id="UP000248259"/>
    </source>
</evidence>
<dbReference type="GO" id="GO:1904680">
    <property type="term" value="F:peptide transmembrane transporter activity"/>
    <property type="evidence" value="ECO:0007669"/>
    <property type="project" value="TreeGrafter"/>
</dbReference>
<dbReference type="InterPro" id="IPR006311">
    <property type="entry name" value="TAT_signal"/>
</dbReference>
<dbReference type="AlphaFoldDB" id="A0A323VE74"/>
<comment type="caution">
    <text evidence="2">The sequence shown here is derived from an EMBL/GenBank/DDBJ whole genome shotgun (WGS) entry which is preliminary data.</text>
</comment>
<dbReference type="GO" id="GO:0043190">
    <property type="term" value="C:ATP-binding cassette (ABC) transporter complex"/>
    <property type="evidence" value="ECO:0007669"/>
    <property type="project" value="InterPro"/>
</dbReference>
<feature type="domain" description="Solute-binding protein family 5" evidence="1">
    <location>
        <begin position="93"/>
        <end position="450"/>
    </location>
</feature>
<dbReference type="Gene3D" id="3.40.190.10">
    <property type="entry name" value="Periplasmic binding protein-like II"/>
    <property type="match status" value="1"/>
</dbReference>
<organism evidence="2 3">
    <name type="scientific">Parazoarcus communis SWub3 = DSM 12120</name>
    <dbReference type="NCBI Taxonomy" id="1121029"/>
    <lineage>
        <taxon>Bacteria</taxon>
        <taxon>Pseudomonadati</taxon>
        <taxon>Pseudomonadota</taxon>
        <taxon>Betaproteobacteria</taxon>
        <taxon>Rhodocyclales</taxon>
        <taxon>Zoogloeaceae</taxon>
        <taxon>Parazoarcus</taxon>
    </lineage>
</organism>
<reference evidence="2 3" key="1">
    <citation type="submission" date="2018-06" db="EMBL/GenBank/DDBJ databases">
        <title>Azoarcus communis strain SWub3 genome.</title>
        <authorList>
            <person name="Zorraquino Salvo V."/>
            <person name="Toubiana D."/>
            <person name="Blumwald E."/>
        </authorList>
    </citation>
    <scope>NUCLEOTIDE SEQUENCE [LARGE SCALE GENOMIC DNA]</scope>
    <source>
        <strain evidence="2 3">SWub3</strain>
    </source>
</reference>
<dbReference type="InterPro" id="IPR039424">
    <property type="entry name" value="SBP_5"/>
</dbReference>